<sequence length="176" mass="19047">MDVNNVPGFSVLWIPPPHSWVKLNTDGSVQSGSASCGGLLRGEDGEFLFAFSTRLGECSIMLAELWGILIGLGLVAARGFHNIIIDSYSKSAIALIHEGCHQSHPCAAIIRNIWDIAKELHVCFNHVFREVNAPADLLSKYGHGVDQDVEVFDSVLAFLSLALLADRSATVFSRGV</sequence>
<dbReference type="GO" id="GO:0003676">
    <property type="term" value="F:nucleic acid binding"/>
    <property type="evidence" value="ECO:0007669"/>
    <property type="project" value="InterPro"/>
</dbReference>
<evidence type="ECO:0000259" key="1">
    <source>
        <dbReference type="Pfam" id="PF13456"/>
    </source>
</evidence>
<dbReference type="Proteomes" id="UP001372338">
    <property type="component" value="Unassembled WGS sequence"/>
</dbReference>
<dbReference type="PANTHER" id="PTHR47723:SF19">
    <property type="entry name" value="POLYNUCLEOTIDYL TRANSFERASE, RIBONUCLEASE H-LIKE SUPERFAMILY PROTEIN"/>
    <property type="match status" value="1"/>
</dbReference>
<dbReference type="GO" id="GO:0004523">
    <property type="term" value="F:RNA-DNA hybrid ribonuclease activity"/>
    <property type="evidence" value="ECO:0007669"/>
    <property type="project" value="InterPro"/>
</dbReference>
<feature type="domain" description="RNase H type-1" evidence="1">
    <location>
        <begin position="24"/>
        <end position="141"/>
    </location>
</feature>
<reference evidence="2 3" key="1">
    <citation type="submission" date="2024-01" db="EMBL/GenBank/DDBJ databases">
        <title>The genomes of 5 underutilized Papilionoideae crops provide insights into root nodulation and disease resistanc.</title>
        <authorList>
            <person name="Yuan L."/>
        </authorList>
    </citation>
    <scope>NUCLEOTIDE SEQUENCE [LARGE SCALE GENOMIC DNA]</scope>
    <source>
        <strain evidence="2">ZHUSHIDOU_FW_LH</strain>
        <tissue evidence="2">Leaf</tissue>
    </source>
</reference>
<dbReference type="PANTHER" id="PTHR47723">
    <property type="entry name" value="OS05G0353850 PROTEIN"/>
    <property type="match status" value="1"/>
</dbReference>
<dbReference type="InterPro" id="IPR002156">
    <property type="entry name" value="RNaseH_domain"/>
</dbReference>
<dbReference type="Pfam" id="PF13456">
    <property type="entry name" value="RVT_3"/>
    <property type="match status" value="1"/>
</dbReference>
<proteinExistence type="predicted"/>
<comment type="caution">
    <text evidence="2">The sequence shown here is derived from an EMBL/GenBank/DDBJ whole genome shotgun (WGS) entry which is preliminary data.</text>
</comment>
<dbReference type="AlphaFoldDB" id="A0AAN9EAJ6"/>
<dbReference type="CDD" id="cd06222">
    <property type="entry name" value="RNase_H_like"/>
    <property type="match status" value="1"/>
</dbReference>
<accession>A0AAN9EAJ6</accession>
<dbReference type="InterPro" id="IPR012337">
    <property type="entry name" value="RNaseH-like_sf"/>
</dbReference>
<protein>
    <recommendedName>
        <fullName evidence="1">RNase H type-1 domain-containing protein</fullName>
    </recommendedName>
</protein>
<name>A0AAN9EAJ6_CROPI</name>
<organism evidence="2 3">
    <name type="scientific">Crotalaria pallida</name>
    <name type="common">Smooth rattlebox</name>
    <name type="synonym">Crotalaria striata</name>
    <dbReference type="NCBI Taxonomy" id="3830"/>
    <lineage>
        <taxon>Eukaryota</taxon>
        <taxon>Viridiplantae</taxon>
        <taxon>Streptophyta</taxon>
        <taxon>Embryophyta</taxon>
        <taxon>Tracheophyta</taxon>
        <taxon>Spermatophyta</taxon>
        <taxon>Magnoliopsida</taxon>
        <taxon>eudicotyledons</taxon>
        <taxon>Gunneridae</taxon>
        <taxon>Pentapetalae</taxon>
        <taxon>rosids</taxon>
        <taxon>fabids</taxon>
        <taxon>Fabales</taxon>
        <taxon>Fabaceae</taxon>
        <taxon>Papilionoideae</taxon>
        <taxon>50 kb inversion clade</taxon>
        <taxon>genistoids sensu lato</taxon>
        <taxon>core genistoids</taxon>
        <taxon>Crotalarieae</taxon>
        <taxon>Crotalaria</taxon>
    </lineage>
</organism>
<dbReference type="SUPFAM" id="SSF53098">
    <property type="entry name" value="Ribonuclease H-like"/>
    <property type="match status" value="1"/>
</dbReference>
<dbReference type="InterPro" id="IPR053151">
    <property type="entry name" value="RNase_H-like"/>
</dbReference>
<dbReference type="Gene3D" id="3.30.420.10">
    <property type="entry name" value="Ribonuclease H-like superfamily/Ribonuclease H"/>
    <property type="match status" value="1"/>
</dbReference>
<evidence type="ECO:0000313" key="2">
    <source>
        <dbReference type="EMBL" id="KAK7251567.1"/>
    </source>
</evidence>
<dbReference type="EMBL" id="JAYWIO010000007">
    <property type="protein sequence ID" value="KAK7251567.1"/>
    <property type="molecule type" value="Genomic_DNA"/>
</dbReference>
<dbReference type="InterPro" id="IPR036397">
    <property type="entry name" value="RNaseH_sf"/>
</dbReference>
<dbReference type="InterPro" id="IPR044730">
    <property type="entry name" value="RNase_H-like_dom_plant"/>
</dbReference>
<evidence type="ECO:0000313" key="3">
    <source>
        <dbReference type="Proteomes" id="UP001372338"/>
    </source>
</evidence>
<keyword evidence="3" id="KW-1185">Reference proteome</keyword>
<gene>
    <name evidence="2" type="ORF">RIF29_34872</name>
</gene>